<gene>
    <name evidence="3" type="ORF">ISU07_02900</name>
</gene>
<sequence length="300" mass="31649">MRRYVAGLALVLSLVACSSAPSSSSASGEPSGTPSTPAKTLTLPPPSEKPLSGTLEAELQQSSRDVALGRFQVWITNGLDREIRPKRIVYTDALLSRPERGGRLRAIPSGSYRGFTLDLVEPRCGAERSEPATVTVDYGSDEVTVPVEDETHVTGRWAAERCAELVIDRIATLEWTGVGIQGSGEDAVGLFELTATPTGRAGSFTVDTVTGTPLYTSAEGDAFEVHQEVAGNGRPVTMELRAQPARCDIHAFGSATGGTTFFVNVTIAGGPHQGPAQIRLAMSPHVTNEAFAYAGEVCGF</sequence>
<organism evidence="3 4">
    <name type="scientific">Nocardioides islandensis</name>
    <dbReference type="NCBI Taxonomy" id="433663"/>
    <lineage>
        <taxon>Bacteria</taxon>
        <taxon>Bacillati</taxon>
        <taxon>Actinomycetota</taxon>
        <taxon>Actinomycetes</taxon>
        <taxon>Propionibacteriales</taxon>
        <taxon>Nocardioidaceae</taxon>
        <taxon>Nocardioides</taxon>
    </lineage>
</organism>
<reference evidence="3" key="1">
    <citation type="submission" date="2020-11" db="EMBL/GenBank/DDBJ databases">
        <title>Nocardioides sp. nov., isolated from Soil of Cynanchum wilfordii Hemsley rhizosphere.</title>
        <authorList>
            <person name="Lee J.-S."/>
            <person name="Suh M.K."/>
            <person name="Kim J.-S."/>
        </authorList>
    </citation>
    <scope>NUCLEOTIDE SEQUENCE</scope>
    <source>
        <strain evidence="3">KCTC 19275</strain>
    </source>
</reference>
<feature type="chain" id="PRO_5037142865" description="Lipoprotein" evidence="2">
    <location>
        <begin position="27"/>
        <end position="300"/>
    </location>
</feature>
<feature type="compositionally biased region" description="Low complexity" evidence="1">
    <location>
        <begin position="20"/>
        <end position="38"/>
    </location>
</feature>
<keyword evidence="2" id="KW-0732">Signal</keyword>
<dbReference type="RefSeq" id="WP_194705219.1">
    <property type="nucleotide sequence ID" value="NZ_JADKPN010000001.1"/>
</dbReference>
<evidence type="ECO:0000313" key="4">
    <source>
        <dbReference type="Proteomes" id="UP000640489"/>
    </source>
</evidence>
<protein>
    <recommendedName>
        <fullName evidence="5">Lipoprotein</fullName>
    </recommendedName>
</protein>
<dbReference type="EMBL" id="JADKPN010000001">
    <property type="protein sequence ID" value="MBF4762063.1"/>
    <property type="molecule type" value="Genomic_DNA"/>
</dbReference>
<comment type="caution">
    <text evidence="3">The sequence shown here is derived from an EMBL/GenBank/DDBJ whole genome shotgun (WGS) entry which is preliminary data.</text>
</comment>
<evidence type="ECO:0000256" key="1">
    <source>
        <dbReference type="SAM" id="MobiDB-lite"/>
    </source>
</evidence>
<feature type="region of interest" description="Disordered" evidence="1">
    <location>
        <begin position="20"/>
        <end position="52"/>
    </location>
</feature>
<dbReference type="Proteomes" id="UP000640489">
    <property type="component" value="Unassembled WGS sequence"/>
</dbReference>
<feature type="signal peptide" evidence="2">
    <location>
        <begin position="1"/>
        <end position="26"/>
    </location>
</feature>
<proteinExistence type="predicted"/>
<evidence type="ECO:0008006" key="5">
    <source>
        <dbReference type="Google" id="ProtNLM"/>
    </source>
</evidence>
<evidence type="ECO:0000256" key="2">
    <source>
        <dbReference type="SAM" id="SignalP"/>
    </source>
</evidence>
<dbReference type="AlphaFoldDB" id="A0A930V8X1"/>
<accession>A0A930V8X1</accession>
<keyword evidence="4" id="KW-1185">Reference proteome</keyword>
<name>A0A930V8X1_9ACTN</name>
<evidence type="ECO:0000313" key="3">
    <source>
        <dbReference type="EMBL" id="MBF4762063.1"/>
    </source>
</evidence>
<dbReference type="PROSITE" id="PS51257">
    <property type="entry name" value="PROKAR_LIPOPROTEIN"/>
    <property type="match status" value="1"/>
</dbReference>